<evidence type="ECO:0000313" key="1">
    <source>
        <dbReference type="EMBL" id="MDD0824935.1"/>
    </source>
</evidence>
<evidence type="ECO:0000313" key="2">
    <source>
        <dbReference type="Proteomes" id="UP001221909"/>
    </source>
</evidence>
<comment type="caution">
    <text evidence="1">The sequence shown here is derived from an EMBL/GenBank/DDBJ whole genome shotgun (WGS) entry which is preliminary data.</text>
</comment>
<dbReference type="Pfam" id="PF06097">
    <property type="entry name" value="DUF945"/>
    <property type="match status" value="1"/>
</dbReference>
<dbReference type="RefSeq" id="WP_273748675.1">
    <property type="nucleotide sequence ID" value="NZ_JAQSJE010000009.1"/>
</dbReference>
<keyword evidence="2" id="KW-1185">Reference proteome</keyword>
<name>A0ABT5MRY1_9PAST</name>
<proteinExistence type="predicted"/>
<reference evidence="1 2" key="1">
    <citation type="submission" date="2023-02" db="EMBL/GenBank/DDBJ databases">
        <title>Mannheimia cairiniae sp. nov., a novel species of Mannheimia obtained from moscovy ducks (Cairina moschata) and reclassification of Mannheimia ovis as heterotypic synonym of Mannheimia pernigra.</title>
        <authorList>
            <person name="Christensen H."/>
        </authorList>
    </citation>
    <scope>NUCLEOTIDE SEQUENCE [LARGE SCALE GENOMIC DNA]</scope>
    <source>
        <strain evidence="1 2">AT1</strain>
    </source>
</reference>
<organism evidence="1 2">
    <name type="scientific">Mannheimia cairinae</name>
    <dbReference type="NCBI Taxonomy" id="3025936"/>
    <lineage>
        <taxon>Bacteria</taxon>
        <taxon>Pseudomonadati</taxon>
        <taxon>Pseudomonadota</taxon>
        <taxon>Gammaproteobacteria</taxon>
        <taxon>Pasteurellales</taxon>
        <taxon>Pasteurellaceae</taxon>
        <taxon>Mannheimia</taxon>
    </lineage>
</organism>
<gene>
    <name evidence="1" type="ORF">PTQ27_10740</name>
</gene>
<dbReference type="InterPro" id="IPR010352">
    <property type="entry name" value="DUF945"/>
</dbReference>
<protein>
    <submittedName>
        <fullName evidence="1">YdgA family protein</fullName>
    </submittedName>
</protein>
<dbReference type="Proteomes" id="UP001221909">
    <property type="component" value="Unassembled WGS sequence"/>
</dbReference>
<sequence length="469" mass="51786">MKLTKIATSVVAVIGAVAVGGSWYTGKQVEEKYHQLVEQANSQLNVINAQYGSNIAIKDVQIQRHFFSSDATYSLDIEIADEKLTFIGNDKIHHGPLPLNRLAKFNLSPVLMSVENNVQAPEQLKKILGEQLGTGITNIHYSGKADGEFTLSSINFSDETAAVEVTPLKVEYSYDQGTKNTEGTVYLDNLKFISEEGFLQLQGMSYDIQTGKQQGYENLGLGKGSAKIKSVEFQFQEAEQQNAKLSQIKDIVIHGENALKGDRFISNGKLDASSFSIEGVELGKWKMDMAYDFDAKLANDLIPAFSEPDALENSETGEMLLQLLAKSFKFDINNFSFEKDNGKFDLALLLNVASFDLQNLSNYDEIIKTLSPSKFTSNVNREYAEDIIRQIAMVKEKLSEDEAKARAKQEVDTAFANAEFSGLRNVDGKSIGIELIAENGKLLLNGRELTENEIQLALFAIMMGVGGSF</sequence>
<accession>A0ABT5MRY1</accession>
<dbReference type="EMBL" id="JAQSJE010000009">
    <property type="protein sequence ID" value="MDD0824935.1"/>
    <property type="molecule type" value="Genomic_DNA"/>
</dbReference>